<evidence type="ECO:0000313" key="13">
    <source>
        <dbReference type="Proteomes" id="UP000249557"/>
    </source>
</evidence>
<dbReference type="UniPathway" id="UPA00251">
    <property type="reaction ID" value="UER00319"/>
</dbReference>
<feature type="domain" description="Porphobilinogen deaminase N-terminal" evidence="11">
    <location>
        <begin position="6"/>
        <end position="198"/>
    </location>
</feature>
<evidence type="ECO:0000256" key="1">
    <source>
        <dbReference type="ARBA" id="ARBA00001916"/>
    </source>
</evidence>
<evidence type="ECO:0000256" key="6">
    <source>
        <dbReference type="ARBA" id="ARBA00012655"/>
    </source>
</evidence>
<evidence type="ECO:0000256" key="2">
    <source>
        <dbReference type="ARBA" id="ARBA00002869"/>
    </source>
</evidence>
<comment type="similarity">
    <text evidence="4">Belongs to the HMBS family.</text>
</comment>
<comment type="function">
    <text evidence="2">Tetrapolymerization of the monopyrrole PBG into the hydroxymethylbilane pre-uroporphyrinogen in several discrete steps.</text>
</comment>
<dbReference type="Pfam" id="PF01379">
    <property type="entry name" value="Porphobil_deam"/>
    <property type="match status" value="1"/>
</dbReference>
<evidence type="ECO:0000256" key="4">
    <source>
        <dbReference type="ARBA" id="ARBA00005638"/>
    </source>
</evidence>
<protein>
    <recommendedName>
        <fullName evidence="6 10">Hydroxymethylbilane synthase</fullName>
        <ecNumber evidence="6 10">2.5.1.61</ecNumber>
    </recommendedName>
</protein>
<evidence type="ECO:0000256" key="5">
    <source>
        <dbReference type="ARBA" id="ARBA00011245"/>
    </source>
</evidence>
<dbReference type="GO" id="GO:0006782">
    <property type="term" value="P:protoporphyrinogen IX biosynthetic process"/>
    <property type="evidence" value="ECO:0007669"/>
    <property type="project" value="UniProtKB-UniPathway"/>
</dbReference>
<dbReference type="GO" id="GO:0005737">
    <property type="term" value="C:cytoplasm"/>
    <property type="evidence" value="ECO:0007669"/>
    <property type="project" value="UniProtKB-UniRule"/>
</dbReference>
<keyword evidence="7" id="KW-0808">Transferase</keyword>
<dbReference type="InterPro" id="IPR000860">
    <property type="entry name" value="HemC"/>
</dbReference>
<comment type="catalytic activity">
    <reaction evidence="9">
        <text>4 porphobilinogen + H2O = hydroxymethylbilane + 4 NH4(+)</text>
        <dbReference type="Rhea" id="RHEA:13185"/>
        <dbReference type="ChEBI" id="CHEBI:15377"/>
        <dbReference type="ChEBI" id="CHEBI:28938"/>
        <dbReference type="ChEBI" id="CHEBI:57845"/>
        <dbReference type="ChEBI" id="CHEBI:58126"/>
        <dbReference type="EC" id="2.5.1.61"/>
    </reaction>
</comment>
<comment type="caution">
    <text evidence="12">The sequence shown here is derived from an EMBL/GenBank/DDBJ whole genome shotgun (WGS) entry which is preliminary data.</text>
</comment>
<organism evidence="12 13">
    <name type="scientific">Micavibrio aeruginosavorus</name>
    <dbReference type="NCBI Taxonomy" id="349221"/>
    <lineage>
        <taxon>Bacteria</taxon>
        <taxon>Pseudomonadati</taxon>
        <taxon>Bdellovibrionota</taxon>
        <taxon>Bdellovibrionia</taxon>
        <taxon>Bdellovibrionales</taxon>
        <taxon>Pseudobdellovibrionaceae</taxon>
        <taxon>Micavibrio</taxon>
    </lineage>
</organism>
<dbReference type="PRINTS" id="PR00151">
    <property type="entry name" value="PORPHBDMNASE"/>
</dbReference>
<evidence type="ECO:0000256" key="3">
    <source>
        <dbReference type="ARBA" id="ARBA00004735"/>
    </source>
</evidence>
<keyword evidence="8" id="KW-0627">Porphyrin biosynthesis</keyword>
<comment type="pathway">
    <text evidence="3">Porphyrin-containing compound metabolism; protoporphyrin-IX biosynthesis; coproporphyrinogen-III from 5-aminolevulinate: step 2/4.</text>
</comment>
<dbReference type="AlphaFoldDB" id="A0A2W5BTR9"/>
<dbReference type="Gene3D" id="3.40.190.10">
    <property type="entry name" value="Periplasmic binding protein-like II"/>
    <property type="match status" value="2"/>
</dbReference>
<gene>
    <name evidence="12" type="ORF">DI626_06170</name>
</gene>
<dbReference type="NCBIfam" id="TIGR00212">
    <property type="entry name" value="hemC"/>
    <property type="match status" value="1"/>
</dbReference>
<name>A0A2W5BTR9_9BACT</name>
<dbReference type="Proteomes" id="UP000249557">
    <property type="component" value="Unassembled WGS sequence"/>
</dbReference>
<evidence type="ECO:0000256" key="7">
    <source>
        <dbReference type="ARBA" id="ARBA00022679"/>
    </source>
</evidence>
<evidence type="ECO:0000256" key="9">
    <source>
        <dbReference type="ARBA" id="ARBA00048169"/>
    </source>
</evidence>
<dbReference type="EC" id="2.5.1.61" evidence="6 10"/>
<evidence type="ECO:0000313" key="12">
    <source>
        <dbReference type="EMBL" id="PZO86581.1"/>
    </source>
</evidence>
<evidence type="ECO:0000256" key="10">
    <source>
        <dbReference type="NCBIfam" id="TIGR00212"/>
    </source>
</evidence>
<sequence>MDTKSLKIGTRGSPLALLQTEMVEGALKARLPDLQIERVVIRTTGDWKPEQGEKRLSEAEGGKGLFAREIELALLDRTIDCAVHSLKDMPSFLPEGLALDHMLERADPRDAFICHKVSSYMDLPQGAVVGTSSLRRQAFLLAKRPDLKIVPIRGNVQTRLAKLAEGQVDATYLAMAGLDRLGISGDFIHPVSMEDMLP</sequence>
<dbReference type="InterPro" id="IPR022417">
    <property type="entry name" value="Porphobilin_deaminase_N"/>
</dbReference>
<accession>A0A2W5BTR9</accession>
<dbReference type="SUPFAM" id="SSF53850">
    <property type="entry name" value="Periplasmic binding protein-like II"/>
    <property type="match status" value="1"/>
</dbReference>
<evidence type="ECO:0000259" key="11">
    <source>
        <dbReference type="Pfam" id="PF01379"/>
    </source>
</evidence>
<comment type="cofactor">
    <cofactor evidence="1">
        <name>dipyrromethane</name>
        <dbReference type="ChEBI" id="CHEBI:60342"/>
    </cofactor>
</comment>
<reference evidence="12 13" key="1">
    <citation type="submission" date="2017-08" db="EMBL/GenBank/DDBJ databases">
        <title>Infants hospitalized years apart are colonized by the same room-sourced microbial strains.</title>
        <authorList>
            <person name="Brooks B."/>
            <person name="Olm M.R."/>
            <person name="Firek B.A."/>
            <person name="Baker R."/>
            <person name="Thomas B.C."/>
            <person name="Morowitz M.J."/>
            <person name="Banfield J.F."/>
        </authorList>
    </citation>
    <scope>NUCLEOTIDE SEQUENCE [LARGE SCALE GENOMIC DNA]</scope>
    <source>
        <strain evidence="12">S2_018_000_R2_104</strain>
    </source>
</reference>
<evidence type="ECO:0000256" key="8">
    <source>
        <dbReference type="ARBA" id="ARBA00023244"/>
    </source>
</evidence>
<comment type="subunit">
    <text evidence="5">Monomer.</text>
</comment>
<dbReference type="PANTHER" id="PTHR11557">
    <property type="entry name" value="PORPHOBILINOGEN DEAMINASE"/>
    <property type="match status" value="1"/>
</dbReference>
<dbReference type="GO" id="GO:0004418">
    <property type="term" value="F:hydroxymethylbilane synthase activity"/>
    <property type="evidence" value="ECO:0007669"/>
    <property type="project" value="UniProtKB-UniRule"/>
</dbReference>
<proteinExistence type="inferred from homology"/>
<feature type="non-terminal residue" evidence="12">
    <location>
        <position position="198"/>
    </location>
</feature>
<dbReference type="EMBL" id="QFNK01000107">
    <property type="protein sequence ID" value="PZO86581.1"/>
    <property type="molecule type" value="Genomic_DNA"/>
</dbReference>
<dbReference type="PANTHER" id="PTHR11557:SF0">
    <property type="entry name" value="PORPHOBILINOGEN DEAMINASE"/>
    <property type="match status" value="1"/>
</dbReference>
<dbReference type="FunFam" id="3.40.190.10:FF:000005">
    <property type="entry name" value="Porphobilinogen deaminase"/>
    <property type="match status" value="1"/>
</dbReference>